<protein>
    <submittedName>
        <fullName evidence="2">Membrane protein</fullName>
    </submittedName>
</protein>
<dbReference type="Proteomes" id="UP000032614">
    <property type="component" value="Chromosome 3"/>
</dbReference>
<name>A0AAP5QI60_9BURK</name>
<feature type="transmembrane region" description="Helical" evidence="1">
    <location>
        <begin position="34"/>
        <end position="53"/>
    </location>
</feature>
<keyword evidence="1" id="KW-0812">Transmembrane</keyword>
<accession>A0AAP5QI60</accession>
<proteinExistence type="predicted"/>
<reference evidence="3" key="2">
    <citation type="submission" date="2022-08" db="EMBL/GenBank/DDBJ databases">
        <authorList>
            <person name="Kim S.-J."/>
        </authorList>
    </citation>
    <scope>NUCLEOTIDE SEQUENCE</scope>
    <source>
        <strain evidence="3">KJ</strain>
    </source>
</reference>
<evidence type="ECO:0000313" key="2">
    <source>
        <dbReference type="EMBL" id="AJZ56501.1"/>
    </source>
</evidence>
<keyword evidence="1" id="KW-0472">Membrane</keyword>
<evidence type="ECO:0000313" key="4">
    <source>
        <dbReference type="Proteomes" id="UP000032614"/>
    </source>
</evidence>
<evidence type="ECO:0000313" key="3">
    <source>
        <dbReference type="EMBL" id="MDT8842647.1"/>
    </source>
</evidence>
<dbReference type="EMBL" id="CP010025">
    <property type="protein sequence ID" value="AJZ56501.1"/>
    <property type="molecule type" value="Genomic_DNA"/>
</dbReference>
<sequence length="61" mass="6566">MKPYTMKMIALCAASAALGLGCFACTIKKNDPVFALLGFATLLPFLDGVRMLCKLARADRL</sequence>
<evidence type="ECO:0000256" key="1">
    <source>
        <dbReference type="SAM" id="Phobius"/>
    </source>
</evidence>
<dbReference type="KEGG" id="bfn:OI25_7225"/>
<dbReference type="Proteomes" id="UP001246473">
    <property type="component" value="Unassembled WGS sequence"/>
</dbReference>
<dbReference type="EMBL" id="JANSLM010000018">
    <property type="protein sequence ID" value="MDT8842647.1"/>
    <property type="molecule type" value="Genomic_DNA"/>
</dbReference>
<reference evidence="2 4" key="1">
    <citation type="journal article" date="2015" name="Genome Announc.">
        <title>Complete genome sequences for 59 burkholderia isolates, both pathogenic and near neighbor.</title>
        <authorList>
            <person name="Johnson S.L."/>
            <person name="Bishop-Lilly K.A."/>
            <person name="Ladner J.T."/>
            <person name="Daligault H.E."/>
            <person name="Davenport K.W."/>
            <person name="Jaissle J."/>
            <person name="Frey K.G."/>
            <person name="Koroleva G.I."/>
            <person name="Bruce D.C."/>
            <person name="Coyne S.R."/>
            <person name="Broomall S.M."/>
            <person name="Li P.E."/>
            <person name="Teshima H."/>
            <person name="Gibbons H.S."/>
            <person name="Palacios G.F."/>
            <person name="Rosenzweig C.N."/>
            <person name="Redden C.L."/>
            <person name="Xu Y."/>
            <person name="Minogue T.D."/>
            <person name="Chain P.S."/>
        </authorList>
    </citation>
    <scope>NUCLEOTIDE SEQUENCE [LARGE SCALE GENOMIC DNA]</scope>
    <source>
        <strain evidence="2 4">ATCC BAA-463</strain>
    </source>
</reference>
<organism evidence="3 5">
    <name type="scientific">Paraburkholderia fungorum</name>
    <dbReference type="NCBI Taxonomy" id="134537"/>
    <lineage>
        <taxon>Bacteria</taxon>
        <taxon>Pseudomonadati</taxon>
        <taxon>Pseudomonadota</taxon>
        <taxon>Betaproteobacteria</taxon>
        <taxon>Burkholderiales</taxon>
        <taxon>Burkholderiaceae</taxon>
        <taxon>Paraburkholderia</taxon>
    </lineage>
</organism>
<keyword evidence="1" id="KW-1133">Transmembrane helix</keyword>
<dbReference type="PROSITE" id="PS51257">
    <property type="entry name" value="PROKAR_LIPOPROTEIN"/>
    <property type="match status" value="1"/>
</dbReference>
<evidence type="ECO:0000313" key="5">
    <source>
        <dbReference type="Proteomes" id="UP001246473"/>
    </source>
</evidence>
<dbReference type="GeneID" id="66521076"/>
<dbReference type="AlphaFoldDB" id="A0AAP5QI60"/>
<dbReference type="RefSeq" id="WP_106355678.1">
    <property type="nucleotide sequence ID" value="NZ_CP010025.1"/>
</dbReference>
<gene>
    <name evidence="2" type="ORF">OI25_7225</name>
    <name evidence="3" type="ORF">ParKJ_34995</name>
</gene>